<organism evidence="1 2">
    <name type="scientific">Desulfonispora thiosulfatigenes DSM 11270</name>
    <dbReference type="NCBI Taxonomy" id="656914"/>
    <lineage>
        <taxon>Bacteria</taxon>
        <taxon>Bacillati</taxon>
        <taxon>Bacillota</taxon>
        <taxon>Clostridia</taxon>
        <taxon>Eubacteriales</taxon>
        <taxon>Peptococcaceae</taxon>
        <taxon>Desulfonispora</taxon>
    </lineage>
</organism>
<dbReference type="Proteomes" id="UP000192731">
    <property type="component" value="Unassembled WGS sequence"/>
</dbReference>
<name>A0A1W1V272_DESTI</name>
<sequence length="82" mass="9659">MASKKNMFNKIGVSKDIEKEMVFAIQDYFLKEREEDLGNLEASFILDFFMEKLAPQIYNQGVYDSYKYMEERTEDLLGILKG</sequence>
<dbReference type="EMBL" id="FWWT01000013">
    <property type="protein sequence ID" value="SMB87124.1"/>
    <property type="molecule type" value="Genomic_DNA"/>
</dbReference>
<accession>A0A1W1V272</accession>
<dbReference type="InterPro" id="IPR018680">
    <property type="entry name" value="DUF2164"/>
</dbReference>
<gene>
    <name evidence="1" type="ORF">SAMN00017405_1238</name>
</gene>
<evidence type="ECO:0000313" key="2">
    <source>
        <dbReference type="Proteomes" id="UP000192731"/>
    </source>
</evidence>
<protein>
    <submittedName>
        <fullName evidence="1">Uncharacterized conserved protein, DUF2164 family</fullName>
    </submittedName>
</protein>
<dbReference type="Pfam" id="PF09932">
    <property type="entry name" value="DUF2164"/>
    <property type="match status" value="1"/>
</dbReference>
<dbReference type="AlphaFoldDB" id="A0A1W1V272"/>
<dbReference type="STRING" id="656914.SAMN00017405_1238"/>
<proteinExistence type="predicted"/>
<evidence type="ECO:0000313" key="1">
    <source>
        <dbReference type="EMBL" id="SMB87124.1"/>
    </source>
</evidence>
<reference evidence="1 2" key="1">
    <citation type="submission" date="2017-04" db="EMBL/GenBank/DDBJ databases">
        <authorList>
            <person name="Afonso C.L."/>
            <person name="Miller P.J."/>
            <person name="Scott M.A."/>
            <person name="Spackman E."/>
            <person name="Goraichik I."/>
            <person name="Dimitrov K.M."/>
            <person name="Suarez D.L."/>
            <person name="Swayne D.E."/>
        </authorList>
    </citation>
    <scope>NUCLEOTIDE SEQUENCE [LARGE SCALE GENOMIC DNA]</scope>
    <source>
        <strain evidence="1 2">DSM 11270</strain>
    </source>
</reference>
<keyword evidence="2" id="KW-1185">Reference proteome</keyword>